<gene>
    <name evidence="4" type="primary">truD</name>
    <name evidence="6" type="ORF">AKJ08_0387</name>
</gene>
<comment type="catalytic activity">
    <reaction evidence="4">
        <text>uridine(13) in tRNA = pseudouridine(13) in tRNA</text>
        <dbReference type="Rhea" id="RHEA:42540"/>
        <dbReference type="Rhea" id="RHEA-COMP:10105"/>
        <dbReference type="Rhea" id="RHEA-COMP:10106"/>
        <dbReference type="ChEBI" id="CHEBI:65314"/>
        <dbReference type="ChEBI" id="CHEBI:65315"/>
        <dbReference type="EC" id="5.4.99.27"/>
    </reaction>
</comment>
<dbReference type="PROSITE" id="PS01268">
    <property type="entry name" value="UPF0024"/>
    <property type="match status" value="1"/>
</dbReference>
<evidence type="ECO:0000256" key="2">
    <source>
        <dbReference type="ARBA" id="ARBA00022694"/>
    </source>
</evidence>
<organism evidence="6 7">
    <name type="scientific">Vulgatibacter incomptus</name>
    <dbReference type="NCBI Taxonomy" id="1391653"/>
    <lineage>
        <taxon>Bacteria</taxon>
        <taxon>Pseudomonadati</taxon>
        <taxon>Myxococcota</taxon>
        <taxon>Myxococcia</taxon>
        <taxon>Myxococcales</taxon>
        <taxon>Cystobacterineae</taxon>
        <taxon>Vulgatibacteraceae</taxon>
        <taxon>Vulgatibacter</taxon>
    </lineage>
</organism>
<comment type="similarity">
    <text evidence="1 4">Belongs to the pseudouridine synthase TruD family.</text>
</comment>
<keyword evidence="3 4" id="KW-0413">Isomerase</keyword>
<evidence type="ECO:0000256" key="3">
    <source>
        <dbReference type="ARBA" id="ARBA00023235"/>
    </source>
</evidence>
<dbReference type="InterPro" id="IPR043165">
    <property type="entry name" value="TruD_insert_sf"/>
</dbReference>
<dbReference type="Pfam" id="PF01142">
    <property type="entry name" value="TruD"/>
    <property type="match status" value="2"/>
</dbReference>
<dbReference type="GO" id="GO:0005829">
    <property type="term" value="C:cytosol"/>
    <property type="evidence" value="ECO:0007669"/>
    <property type="project" value="TreeGrafter"/>
</dbReference>
<feature type="domain" description="TRUD" evidence="5">
    <location>
        <begin position="163"/>
        <end position="317"/>
    </location>
</feature>
<protein>
    <recommendedName>
        <fullName evidence="4">tRNA pseudouridine synthase D</fullName>
        <ecNumber evidence="4">5.4.99.27</ecNumber>
    </recommendedName>
    <alternativeName>
        <fullName evidence="4">tRNA pseudouridine(13) synthase</fullName>
    </alternativeName>
    <alternativeName>
        <fullName evidence="4">tRNA pseudouridylate synthase D</fullName>
    </alternativeName>
    <alternativeName>
        <fullName evidence="4">tRNA-uridine isomerase D</fullName>
    </alternativeName>
</protein>
<evidence type="ECO:0000256" key="1">
    <source>
        <dbReference type="ARBA" id="ARBA00007953"/>
    </source>
</evidence>
<dbReference type="InterPro" id="IPR011760">
    <property type="entry name" value="PsdUridine_synth_TruD_insert"/>
</dbReference>
<keyword evidence="7" id="KW-1185">Reference proteome</keyword>
<evidence type="ECO:0000256" key="4">
    <source>
        <dbReference type="HAMAP-Rule" id="MF_01082"/>
    </source>
</evidence>
<dbReference type="InterPro" id="IPR042214">
    <property type="entry name" value="TruD_catalytic"/>
</dbReference>
<reference evidence="6 7" key="1">
    <citation type="submission" date="2015-08" db="EMBL/GenBank/DDBJ databases">
        <authorList>
            <person name="Babu N.S."/>
            <person name="Beckwith C.J."/>
            <person name="Beseler K.G."/>
            <person name="Brison A."/>
            <person name="Carone J.V."/>
            <person name="Caskin T.P."/>
            <person name="Diamond M."/>
            <person name="Durham M.E."/>
            <person name="Foxe J.M."/>
            <person name="Go M."/>
            <person name="Henderson B.A."/>
            <person name="Jones I.B."/>
            <person name="McGettigan J.A."/>
            <person name="Micheletti S.J."/>
            <person name="Nasrallah M.E."/>
            <person name="Ortiz D."/>
            <person name="Piller C.R."/>
            <person name="Privatt S.R."/>
            <person name="Schneider S.L."/>
            <person name="Sharp S."/>
            <person name="Smith T.C."/>
            <person name="Stanton J.D."/>
            <person name="Ullery H.E."/>
            <person name="Wilson R.J."/>
            <person name="Serrano M.G."/>
            <person name="Buck G."/>
            <person name="Lee V."/>
            <person name="Wang Y."/>
            <person name="Carvalho R."/>
            <person name="Voegtly L."/>
            <person name="Shi R."/>
            <person name="Duckworth R."/>
            <person name="Johnson A."/>
            <person name="Loviza R."/>
            <person name="Walstead R."/>
            <person name="Shah Z."/>
            <person name="Kiflezghi M."/>
            <person name="Wade K."/>
            <person name="Ball S.L."/>
            <person name="Bradley K.W."/>
            <person name="Asai D.J."/>
            <person name="Bowman C.A."/>
            <person name="Russell D.A."/>
            <person name="Pope W.H."/>
            <person name="Jacobs-Sera D."/>
            <person name="Hendrix R.W."/>
            <person name="Hatfull G.F."/>
        </authorList>
    </citation>
    <scope>NUCLEOTIDE SEQUENCE [LARGE SCALE GENOMIC DNA]</scope>
    <source>
        <strain evidence="6 7">DSM 27710</strain>
    </source>
</reference>
<dbReference type="InterPro" id="IPR020119">
    <property type="entry name" value="PsdUridine_synth_TruD_CS"/>
</dbReference>
<dbReference type="PATRIC" id="fig|1391653.3.peg.402"/>
<dbReference type="AlphaFoldDB" id="A0A0K1P8Z9"/>
<dbReference type="InterPro" id="IPR001656">
    <property type="entry name" value="PsdUridine_synth_TruD"/>
</dbReference>
<accession>A0A0K1P8Z9</accession>
<dbReference type="HAMAP" id="MF_01082">
    <property type="entry name" value="TruD"/>
    <property type="match status" value="1"/>
</dbReference>
<dbReference type="KEGG" id="vin:AKJ08_0387"/>
<dbReference type="SUPFAM" id="SSF55120">
    <property type="entry name" value="Pseudouridine synthase"/>
    <property type="match status" value="1"/>
</dbReference>
<proteinExistence type="inferred from homology"/>
<dbReference type="RefSeq" id="WP_050724508.1">
    <property type="nucleotide sequence ID" value="NZ_CP012332.1"/>
</dbReference>
<dbReference type="CDD" id="cd02575">
    <property type="entry name" value="PseudoU_synth_EcTruD"/>
    <property type="match status" value="1"/>
</dbReference>
<dbReference type="GO" id="GO:0160150">
    <property type="term" value="F:tRNA pseudouridine(13) synthase activity"/>
    <property type="evidence" value="ECO:0007669"/>
    <property type="project" value="UniProtKB-EC"/>
</dbReference>
<dbReference type="EC" id="5.4.99.27" evidence="4"/>
<dbReference type="GO" id="GO:0003723">
    <property type="term" value="F:RNA binding"/>
    <property type="evidence" value="ECO:0007669"/>
    <property type="project" value="InterPro"/>
</dbReference>
<dbReference type="GO" id="GO:0031119">
    <property type="term" value="P:tRNA pseudouridine synthesis"/>
    <property type="evidence" value="ECO:0007669"/>
    <property type="project" value="UniProtKB-UniRule"/>
</dbReference>
<sequence>MKDSTGGSAAAGPLPFATRDLPGVPALFKAVPEDFRVDELPAYLPSGEGEHVFVRVEKRGRDTREVVAELSRALRFPERDVGVAGLKDRHAVTTQWLSLARIDPAEALTLAGEGWRVLEAARHGNKLRTGHLRGNRFRILLRGVDEAGAVRANAIAEALRQRGLPNYFGPQRFGRSGDNAEVGRLLLLGKDDPRARRALRDHRMRRFLVSAFQSGIFNRVLAARLEEGTWATPLEGDVLQKLPAGGLFVCAEPSVDLPRVASFECSITGPLPGAKVRPSPVGEPARLEDAILAETGVGPEHLAASRDAMGARRALRLPLALSIEREDNGIRLEFELPPGTYATSVIRELTKAGPPPELDGAG</sequence>
<dbReference type="InterPro" id="IPR020103">
    <property type="entry name" value="PsdUridine_synth_cat_dom_sf"/>
</dbReference>
<keyword evidence="2 4" id="KW-0819">tRNA processing</keyword>
<evidence type="ECO:0000313" key="6">
    <source>
        <dbReference type="EMBL" id="AKU90000.1"/>
    </source>
</evidence>
<dbReference type="Gene3D" id="3.30.2350.20">
    <property type="entry name" value="TruD, catalytic domain"/>
    <property type="match status" value="1"/>
</dbReference>
<dbReference type="PANTHER" id="PTHR47811">
    <property type="entry name" value="TRNA PSEUDOURIDINE SYNTHASE D"/>
    <property type="match status" value="1"/>
</dbReference>
<dbReference type="Gene3D" id="3.30.2340.10">
    <property type="entry name" value="TruD, insertion domain"/>
    <property type="match status" value="1"/>
</dbReference>
<dbReference type="OrthoDB" id="1550679at2"/>
<dbReference type="EMBL" id="CP012332">
    <property type="protein sequence ID" value="AKU90000.1"/>
    <property type="molecule type" value="Genomic_DNA"/>
</dbReference>
<feature type="active site" description="Nucleophile" evidence="4">
    <location>
        <position position="88"/>
    </location>
</feature>
<dbReference type="STRING" id="1391653.AKJ08_0387"/>
<evidence type="ECO:0000259" key="5">
    <source>
        <dbReference type="PROSITE" id="PS50984"/>
    </source>
</evidence>
<dbReference type="PROSITE" id="PS50984">
    <property type="entry name" value="TRUD"/>
    <property type="match status" value="1"/>
</dbReference>
<dbReference type="PANTHER" id="PTHR47811:SF1">
    <property type="entry name" value="TRNA PSEUDOURIDINE SYNTHASE D"/>
    <property type="match status" value="1"/>
</dbReference>
<evidence type="ECO:0000313" key="7">
    <source>
        <dbReference type="Proteomes" id="UP000055590"/>
    </source>
</evidence>
<comment type="function">
    <text evidence="4">Responsible for synthesis of pseudouridine from uracil-13 in transfer RNAs.</text>
</comment>
<name>A0A0K1P8Z9_9BACT</name>
<dbReference type="InterPro" id="IPR050170">
    <property type="entry name" value="TruD_pseudoU_synthase"/>
</dbReference>
<dbReference type="Proteomes" id="UP000055590">
    <property type="component" value="Chromosome"/>
</dbReference>